<organism evidence="5 6">
    <name type="scientific">Hericium alpestre</name>
    <dbReference type="NCBI Taxonomy" id="135208"/>
    <lineage>
        <taxon>Eukaryota</taxon>
        <taxon>Fungi</taxon>
        <taxon>Dikarya</taxon>
        <taxon>Basidiomycota</taxon>
        <taxon>Agaricomycotina</taxon>
        <taxon>Agaricomycetes</taxon>
        <taxon>Russulales</taxon>
        <taxon>Hericiaceae</taxon>
        <taxon>Hericium</taxon>
    </lineage>
</organism>
<evidence type="ECO:0000256" key="4">
    <source>
        <dbReference type="RuleBase" id="RU000363"/>
    </source>
</evidence>
<dbReference type="PRINTS" id="PR00081">
    <property type="entry name" value="GDHRDH"/>
</dbReference>
<dbReference type="InterPro" id="IPR036291">
    <property type="entry name" value="NAD(P)-bd_dom_sf"/>
</dbReference>
<dbReference type="PROSITE" id="PS00061">
    <property type="entry name" value="ADH_SHORT"/>
    <property type="match status" value="1"/>
</dbReference>
<evidence type="ECO:0000256" key="1">
    <source>
        <dbReference type="ARBA" id="ARBA00006484"/>
    </source>
</evidence>
<dbReference type="Gene3D" id="3.40.50.720">
    <property type="entry name" value="NAD(P)-binding Rossmann-like Domain"/>
    <property type="match status" value="1"/>
</dbReference>
<protein>
    <submittedName>
        <fullName evidence="5">Uncharacterized protein</fullName>
    </submittedName>
</protein>
<comment type="similarity">
    <text evidence="1 4">Belongs to the short-chain dehydrogenases/reductases (SDR) family.</text>
</comment>
<evidence type="ECO:0000313" key="6">
    <source>
        <dbReference type="Proteomes" id="UP000298061"/>
    </source>
</evidence>
<evidence type="ECO:0000256" key="2">
    <source>
        <dbReference type="ARBA" id="ARBA00022857"/>
    </source>
</evidence>
<dbReference type="Pfam" id="PF00106">
    <property type="entry name" value="adh_short"/>
    <property type="match status" value="1"/>
</dbReference>
<dbReference type="InterPro" id="IPR002347">
    <property type="entry name" value="SDR_fam"/>
</dbReference>
<sequence>MTSKGVALVTGAAQGIGRAIALRLADDGFDVAINDIETKVALLRTLSSEIEAKGRKSHPVPGDIAVDEQVKHMVDETVTSLGSLDAMVANAAIYVNKPFIETSAEDFERMYSVNVKGLASCYRYAALQMISQGRGGRIIGASSAAGQTGYPGQSAYCASKFAVRGLTQVAAMELGKHKITVNTYAPGLTRTEMLDDVDAGMKKTLNLSPAEGWSEQVIASLPIPRLARPEDLASLVSFLASKESEYITGQTVRALH</sequence>
<keyword evidence="3" id="KW-0560">Oxidoreductase</keyword>
<dbReference type="FunFam" id="3.40.50.720:FF:000084">
    <property type="entry name" value="Short-chain dehydrogenase reductase"/>
    <property type="match status" value="1"/>
</dbReference>
<name>A0A4Z0ABB1_9AGAM</name>
<comment type="caution">
    <text evidence="5">The sequence shown here is derived from an EMBL/GenBank/DDBJ whole genome shotgun (WGS) entry which is preliminary data.</text>
</comment>
<proteinExistence type="inferred from homology"/>
<dbReference type="AlphaFoldDB" id="A0A4Z0ABB1"/>
<dbReference type="STRING" id="135208.A0A4Z0ABB1"/>
<evidence type="ECO:0000256" key="3">
    <source>
        <dbReference type="ARBA" id="ARBA00023002"/>
    </source>
</evidence>
<accession>A0A4Z0ABB1</accession>
<keyword evidence="6" id="KW-1185">Reference proteome</keyword>
<gene>
    <name evidence="5" type="ORF">EWM64_g716</name>
</gene>
<dbReference type="PANTHER" id="PTHR24321:SF8">
    <property type="entry name" value="ESTRADIOL 17-BETA-DEHYDROGENASE 8-RELATED"/>
    <property type="match status" value="1"/>
</dbReference>
<keyword evidence="2" id="KW-0521">NADP</keyword>
<dbReference type="EMBL" id="SFCI01000039">
    <property type="protein sequence ID" value="TFY83279.1"/>
    <property type="molecule type" value="Genomic_DNA"/>
</dbReference>
<dbReference type="InterPro" id="IPR020904">
    <property type="entry name" value="Sc_DH/Rdtase_CS"/>
</dbReference>
<dbReference type="PANTHER" id="PTHR24321">
    <property type="entry name" value="DEHYDROGENASES, SHORT CHAIN"/>
    <property type="match status" value="1"/>
</dbReference>
<dbReference type="SUPFAM" id="SSF51735">
    <property type="entry name" value="NAD(P)-binding Rossmann-fold domains"/>
    <property type="match status" value="1"/>
</dbReference>
<dbReference type="OrthoDB" id="498125at2759"/>
<dbReference type="PRINTS" id="PR00080">
    <property type="entry name" value="SDRFAMILY"/>
</dbReference>
<evidence type="ECO:0000313" key="5">
    <source>
        <dbReference type="EMBL" id="TFY83279.1"/>
    </source>
</evidence>
<dbReference type="GO" id="GO:0016491">
    <property type="term" value="F:oxidoreductase activity"/>
    <property type="evidence" value="ECO:0007669"/>
    <property type="project" value="UniProtKB-KW"/>
</dbReference>
<dbReference type="Proteomes" id="UP000298061">
    <property type="component" value="Unassembled WGS sequence"/>
</dbReference>
<reference evidence="5 6" key="1">
    <citation type="submission" date="2019-02" db="EMBL/GenBank/DDBJ databases">
        <title>Genome sequencing of the rare red list fungi Hericium alpestre (H. flagellum).</title>
        <authorList>
            <person name="Buettner E."/>
            <person name="Kellner H."/>
        </authorList>
    </citation>
    <scope>NUCLEOTIDE SEQUENCE [LARGE SCALE GENOMIC DNA]</scope>
    <source>
        <strain evidence="5 6">DSM 108284</strain>
    </source>
</reference>